<reference evidence="1" key="1">
    <citation type="submission" date="2019-08" db="EMBL/GenBank/DDBJ databases">
        <authorList>
            <person name="Kucharzyk K."/>
            <person name="Murdoch R.W."/>
            <person name="Higgins S."/>
            <person name="Loffler F."/>
        </authorList>
    </citation>
    <scope>NUCLEOTIDE SEQUENCE</scope>
</reference>
<accession>A0A645GP68</accession>
<dbReference type="AlphaFoldDB" id="A0A645GP68"/>
<name>A0A645GP68_9ZZZZ</name>
<organism evidence="1">
    <name type="scientific">bioreactor metagenome</name>
    <dbReference type="NCBI Taxonomy" id="1076179"/>
    <lineage>
        <taxon>unclassified sequences</taxon>
        <taxon>metagenomes</taxon>
        <taxon>ecological metagenomes</taxon>
    </lineage>
</organism>
<evidence type="ECO:0000313" key="1">
    <source>
        <dbReference type="EMBL" id="MPN25744.1"/>
    </source>
</evidence>
<dbReference type="EMBL" id="VSSQ01075021">
    <property type="protein sequence ID" value="MPN25744.1"/>
    <property type="molecule type" value="Genomic_DNA"/>
</dbReference>
<comment type="caution">
    <text evidence="1">The sequence shown here is derived from an EMBL/GenBank/DDBJ whole genome shotgun (WGS) entry which is preliminary data.</text>
</comment>
<sequence length="169" mass="17528">MAGLGGIGADECAFVIALDHVVGDFAVEEDDGDPGSFCSVYCVLRGIGRRGLNDVDDQQVGAVGDGGVDLVGLLGLVASAVVVVKGDAQCVQLLVHLVAHAGNIDVRIVVIEYRDVQIARCCCSAGSGGRSSAGRGRAAGTAARKRCEHQNGCHDDSKFFLHLFSFLLI</sequence>
<gene>
    <name evidence="1" type="ORF">SDC9_173159</name>
</gene>
<proteinExistence type="predicted"/>
<protein>
    <submittedName>
        <fullName evidence="1">Uncharacterized protein</fullName>
    </submittedName>
</protein>